<sequence>MLGISYGELFLLLGASAALIDEAKGSDIVLEAILEAEVANNAKEFFSQPNQLKSMIFDMYMLLFQVHLKKICAIRGQKSASCQGSLMKDC</sequence>
<feature type="chain" id="PRO_5045953445" evidence="1">
    <location>
        <begin position="26"/>
        <end position="90"/>
    </location>
</feature>
<protein>
    <submittedName>
        <fullName evidence="2">Uncharacterized protein</fullName>
    </submittedName>
</protein>
<reference evidence="2 3" key="1">
    <citation type="journal article" date="2021" name="bioRxiv">
        <title>Chromosome-scale and haplotype-resolved genome assembly of a tetraploid potato cultivar.</title>
        <authorList>
            <person name="Sun H."/>
            <person name="Jiao W.-B."/>
            <person name="Krause K."/>
            <person name="Campoy J.A."/>
            <person name="Goel M."/>
            <person name="Folz-Donahue K."/>
            <person name="Kukat C."/>
            <person name="Huettel B."/>
            <person name="Schneeberger K."/>
        </authorList>
    </citation>
    <scope>NUCLEOTIDE SEQUENCE [LARGE SCALE GENOMIC DNA]</scope>
    <source>
        <strain evidence="2">SolTubOtavaFocal</strain>
        <tissue evidence="2">Leaves</tissue>
    </source>
</reference>
<dbReference type="Proteomes" id="UP000826656">
    <property type="component" value="Unassembled WGS sequence"/>
</dbReference>
<evidence type="ECO:0000313" key="2">
    <source>
        <dbReference type="EMBL" id="KAH0782957.1"/>
    </source>
</evidence>
<evidence type="ECO:0000256" key="1">
    <source>
        <dbReference type="SAM" id="SignalP"/>
    </source>
</evidence>
<keyword evidence="3" id="KW-1185">Reference proteome</keyword>
<comment type="caution">
    <text evidence="2">The sequence shown here is derived from an EMBL/GenBank/DDBJ whole genome shotgun (WGS) entry which is preliminary data.</text>
</comment>
<gene>
    <name evidence="2" type="ORF">KY290_002555</name>
</gene>
<dbReference type="EMBL" id="JAIVGD010000001">
    <property type="protein sequence ID" value="KAH0782957.1"/>
    <property type="molecule type" value="Genomic_DNA"/>
</dbReference>
<evidence type="ECO:0000313" key="3">
    <source>
        <dbReference type="Proteomes" id="UP000826656"/>
    </source>
</evidence>
<feature type="signal peptide" evidence="1">
    <location>
        <begin position="1"/>
        <end position="25"/>
    </location>
</feature>
<organism evidence="2 3">
    <name type="scientific">Solanum tuberosum</name>
    <name type="common">Potato</name>
    <dbReference type="NCBI Taxonomy" id="4113"/>
    <lineage>
        <taxon>Eukaryota</taxon>
        <taxon>Viridiplantae</taxon>
        <taxon>Streptophyta</taxon>
        <taxon>Embryophyta</taxon>
        <taxon>Tracheophyta</taxon>
        <taxon>Spermatophyta</taxon>
        <taxon>Magnoliopsida</taxon>
        <taxon>eudicotyledons</taxon>
        <taxon>Gunneridae</taxon>
        <taxon>Pentapetalae</taxon>
        <taxon>asterids</taxon>
        <taxon>lamiids</taxon>
        <taxon>Solanales</taxon>
        <taxon>Solanaceae</taxon>
        <taxon>Solanoideae</taxon>
        <taxon>Solaneae</taxon>
        <taxon>Solanum</taxon>
    </lineage>
</organism>
<dbReference type="PANTHER" id="PTHR35512:SF1">
    <property type="entry name" value="OS11G0550900 PROTEIN"/>
    <property type="match status" value="1"/>
</dbReference>
<name>A0ABQ7WSI4_SOLTU</name>
<accession>A0ABQ7WSI4</accession>
<keyword evidence="1" id="KW-0732">Signal</keyword>
<proteinExistence type="predicted"/>
<dbReference type="PANTHER" id="PTHR35512">
    <property type="entry name" value="OS11G0550900 PROTEIN"/>
    <property type="match status" value="1"/>
</dbReference>